<dbReference type="PANTHER" id="PTHR10443">
    <property type="entry name" value="MICROSOMAL DIPEPTIDASE"/>
    <property type="match status" value="1"/>
</dbReference>
<gene>
    <name evidence="2" type="ORF">DFR50_101206</name>
</gene>
<comment type="caution">
    <text evidence="2">The sequence shown here is derived from an EMBL/GenBank/DDBJ whole genome shotgun (WGS) entry which is preliminary data.</text>
</comment>
<proteinExistence type="predicted"/>
<dbReference type="Proteomes" id="UP000253529">
    <property type="component" value="Unassembled WGS sequence"/>
</dbReference>
<feature type="compositionally biased region" description="Low complexity" evidence="1">
    <location>
        <begin position="279"/>
        <end position="294"/>
    </location>
</feature>
<dbReference type="InterPro" id="IPR008257">
    <property type="entry name" value="Pept_M19"/>
</dbReference>
<dbReference type="EMBL" id="QNRK01000001">
    <property type="protein sequence ID" value="RBP18262.1"/>
    <property type="molecule type" value="Genomic_DNA"/>
</dbReference>
<dbReference type="SUPFAM" id="SSF51556">
    <property type="entry name" value="Metallo-dependent hydrolases"/>
    <property type="match status" value="1"/>
</dbReference>
<dbReference type="CDD" id="cd01301">
    <property type="entry name" value="rDP_like"/>
    <property type="match status" value="1"/>
</dbReference>
<dbReference type="Pfam" id="PF01244">
    <property type="entry name" value="Peptidase_M19"/>
    <property type="match status" value="1"/>
</dbReference>
<evidence type="ECO:0000313" key="3">
    <source>
        <dbReference type="Proteomes" id="UP000253529"/>
    </source>
</evidence>
<dbReference type="GO" id="GO:0006508">
    <property type="term" value="P:proteolysis"/>
    <property type="evidence" value="ECO:0007669"/>
    <property type="project" value="InterPro"/>
</dbReference>
<dbReference type="AlphaFoldDB" id="A0A366FUB6"/>
<dbReference type="PROSITE" id="PS51365">
    <property type="entry name" value="RENAL_DIPEPTIDASE_2"/>
    <property type="match status" value="1"/>
</dbReference>
<dbReference type="Gene3D" id="3.20.20.140">
    <property type="entry name" value="Metal-dependent hydrolases"/>
    <property type="match status" value="1"/>
</dbReference>
<protein>
    <submittedName>
        <fullName evidence="2">Membrane dipeptidase</fullName>
    </submittedName>
</protein>
<dbReference type="PANTHER" id="PTHR10443:SF12">
    <property type="entry name" value="DIPEPTIDASE"/>
    <property type="match status" value="1"/>
</dbReference>
<dbReference type="OrthoDB" id="9804920at2"/>
<feature type="region of interest" description="Disordered" evidence="1">
    <location>
        <begin position="279"/>
        <end position="300"/>
    </location>
</feature>
<dbReference type="GO" id="GO:0070573">
    <property type="term" value="F:metallodipeptidase activity"/>
    <property type="evidence" value="ECO:0007669"/>
    <property type="project" value="InterPro"/>
</dbReference>
<evidence type="ECO:0000313" key="2">
    <source>
        <dbReference type="EMBL" id="RBP18262.1"/>
    </source>
</evidence>
<dbReference type="RefSeq" id="WP_113887320.1">
    <property type="nucleotide sequence ID" value="NZ_QNRK01000001.1"/>
</dbReference>
<sequence length="400" mass="42882">MDGSGTAAGADDNALAVARAVLARAPVFDGHNDLPWVIRIDKAARGDPIAYGLNQVHEKADTDIPRLREGMVGAQFWAAFQPTGAPHPARTALEQIDLIRRIEAAHPGVFLPARRAADYARARAAGKIASFIAVEGGVGLENSLSPLRIWHAAGVRLMTLCHNESLDWVDSATDAPRNGGLNAFGRAVIGELNRLGIVIDLAHVSHDGMRRALDATEAPVALSHANAFSLCDHPRNAPDDVLRRLRDNGGLVMATFVPGFISQRLRDWLRRGRAAYAKAPPAADPTAPFADPEAGQGQAPRATLEEVADHIERLASTAGVDHVGIGSDYFGGAAPQGLENVSRFPHLFAELVRRGFSEGDLMKMSSANVLRVMRRVEAVGRRLARTRPPAHGRIEDYPGA</sequence>
<name>A0A366FUB6_9HYPH</name>
<accession>A0A366FUB6</accession>
<dbReference type="InterPro" id="IPR032466">
    <property type="entry name" value="Metal_Hydrolase"/>
</dbReference>
<organism evidence="2 3">
    <name type="scientific">Roseiarcus fermentans</name>
    <dbReference type="NCBI Taxonomy" id="1473586"/>
    <lineage>
        <taxon>Bacteria</taxon>
        <taxon>Pseudomonadati</taxon>
        <taxon>Pseudomonadota</taxon>
        <taxon>Alphaproteobacteria</taxon>
        <taxon>Hyphomicrobiales</taxon>
        <taxon>Roseiarcaceae</taxon>
        <taxon>Roseiarcus</taxon>
    </lineage>
</organism>
<keyword evidence="3" id="KW-1185">Reference proteome</keyword>
<evidence type="ECO:0000256" key="1">
    <source>
        <dbReference type="SAM" id="MobiDB-lite"/>
    </source>
</evidence>
<reference evidence="2 3" key="1">
    <citation type="submission" date="2018-06" db="EMBL/GenBank/DDBJ databases">
        <title>Genomic Encyclopedia of Type Strains, Phase IV (KMG-IV): sequencing the most valuable type-strain genomes for metagenomic binning, comparative biology and taxonomic classification.</title>
        <authorList>
            <person name="Goeker M."/>
        </authorList>
    </citation>
    <scope>NUCLEOTIDE SEQUENCE [LARGE SCALE GENOMIC DNA]</scope>
    <source>
        <strain evidence="2 3">DSM 24875</strain>
    </source>
</reference>